<feature type="transmembrane region" description="Helical" evidence="1">
    <location>
        <begin position="31"/>
        <end position="52"/>
    </location>
</feature>
<gene>
    <name evidence="4" type="ORF">RD1301_v1_620030</name>
    <name evidence="2" type="ORF">RUN1744_v1_840157</name>
    <name evidence="3" type="ORF">TF3108_v1_1460002</name>
</gene>
<keyword evidence="1" id="KW-0472">Membrane</keyword>
<evidence type="ECO:0000313" key="3">
    <source>
        <dbReference type="EMBL" id="CUV42699.1"/>
    </source>
</evidence>
<accession>A0A0S4UST9</accession>
<keyword evidence="1" id="KW-0812">Transmembrane</keyword>
<organism evidence="2">
    <name type="scientific">Ralstonia solanacearum</name>
    <name type="common">Pseudomonas solanacearum</name>
    <dbReference type="NCBI Taxonomy" id="305"/>
    <lineage>
        <taxon>Bacteria</taxon>
        <taxon>Pseudomonadati</taxon>
        <taxon>Pseudomonadota</taxon>
        <taxon>Betaproteobacteria</taxon>
        <taxon>Burkholderiales</taxon>
        <taxon>Burkholderiaceae</taxon>
        <taxon>Ralstonia</taxon>
        <taxon>Ralstonia solanacearum species complex</taxon>
    </lineage>
</organism>
<evidence type="ECO:0000256" key="1">
    <source>
        <dbReference type="SAM" id="Phobius"/>
    </source>
</evidence>
<evidence type="ECO:0000313" key="4">
    <source>
        <dbReference type="EMBL" id="CUV59885.1"/>
    </source>
</evidence>
<evidence type="ECO:0000313" key="2">
    <source>
        <dbReference type="EMBL" id="CUV25230.1"/>
    </source>
</evidence>
<dbReference type="EMBL" id="LN899822">
    <property type="protein sequence ID" value="CUV59885.1"/>
    <property type="molecule type" value="Genomic_DNA"/>
</dbReference>
<dbReference type="EMBL" id="LN899823">
    <property type="protein sequence ID" value="CUV25230.1"/>
    <property type="molecule type" value="Genomic_DNA"/>
</dbReference>
<keyword evidence="1" id="KW-1133">Transmembrane helix</keyword>
<dbReference type="EMBL" id="LN899826">
    <property type="protein sequence ID" value="CUV42699.1"/>
    <property type="molecule type" value="Genomic_DNA"/>
</dbReference>
<evidence type="ECO:0008006" key="5">
    <source>
        <dbReference type="Google" id="ProtNLM"/>
    </source>
</evidence>
<dbReference type="AlphaFoldDB" id="A0A0S4UST9"/>
<protein>
    <recommendedName>
        <fullName evidence="5">Transmembrane protein</fullName>
    </recommendedName>
</protein>
<proteinExistence type="predicted"/>
<reference evidence="2" key="1">
    <citation type="submission" date="2015-10" db="EMBL/GenBank/DDBJ databases">
        <authorList>
            <person name="Gilbert D.G."/>
        </authorList>
    </citation>
    <scope>NUCLEOTIDE SEQUENCE</scope>
    <source>
        <strain evidence="2">Phyl III-seqv23</strain>
    </source>
</reference>
<sequence>MAASVVRRLGTGLGQWFEWTLFRIAQLASRVPVFTAIGVLLLGGAAFLWAVWEPRTAMQVARVQRELAKKRAAAPAPVRQVSTLEAVATQLESPLNRSVIGSDIFTGFTAQNVRVDQVVFSKDVEEATAEDVRSVRLQATVIGLYPAIKAGLADLMQKHPSLALESLTLTKNGGTEKTVTADLAFVLWYRGH</sequence>
<name>A0A0S4UST9_RALSL</name>